<dbReference type="STRING" id="311334.SAMN05421846_104219"/>
<organism evidence="2 3">
    <name type="scientific">Chryseobacterium taeanense</name>
    <dbReference type="NCBI Taxonomy" id="311334"/>
    <lineage>
        <taxon>Bacteria</taxon>
        <taxon>Pseudomonadati</taxon>
        <taxon>Bacteroidota</taxon>
        <taxon>Flavobacteriia</taxon>
        <taxon>Flavobacteriales</taxon>
        <taxon>Weeksellaceae</taxon>
        <taxon>Chryseobacterium group</taxon>
        <taxon>Chryseobacterium</taxon>
    </lineage>
</organism>
<gene>
    <name evidence="2" type="ORF">SAMN05421846_104219</name>
</gene>
<name>A0A1G8I6F2_9FLAO</name>
<accession>A0A1G8I6F2</accession>
<feature type="transmembrane region" description="Helical" evidence="1">
    <location>
        <begin position="86"/>
        <end position="104"/>
    </location>
</feature>
<evidence type="ECO:0000313" key="2">
    <source>
        <dbReference type="EMBL" id="SDI14170.1"/>
    </source>
</evidence>
<evidence type="ECO:0000313" key="3">
    <source>
        <dbReference type="Proteomes" id="UP000198869"/>
    </source>
</evidence>
<keyword evidence="3" id="KW-1185">Reference proteome</keyword>
<protein>
    <submittedName>
        <fullName evidence="2">Uncharacterized protein</fullName>
    </submittedName>
</protein>
<evidence type="ECO:0000256" key="1">
    <source>
        <dbReference type="SAM" id="Phobius"/>
    </source>
</evidence>
<dbReference type="EMBL" id="FNDW01000004">
    <property type="protein sequence ID" value="SDI14170.1"/>
    <property type="molecule type" value="Genomic_DNA"/>
</dbReference>
<reference evidence="3" key="1">
    <citation type="submission" date="2016-10" db="EMBL/GenBank/DDBJ databases">
        <authorList>
            <person name="Varghese N."/>
            <person name="Submissions S."/>
        </authorList>
    </citation>
    <scope>NUCLEOTIDE SEQUENCE [LARGE SCALE GENOMIC DNA]</scope>
    <source>
        <strain evidence="3">DSM 17071</strain>
    </source>
</reference>
<keyword evidence="1" id="KW-0812">Transmembrane</keyword>
<sequence length="135" mass="15847">MCLEIMRNYIVYFLTALFLLFVVESKINVRTLKNDYTGHTSQNLPKRTNRLNQTYEKLSIQQTLDDAGNVYSLELMEDDFQFSDNFRSIAVWACVFTLVYIFGIKSFKASKPTIHGFLSEFSHVKRFILIRSIRI</sequence>
<proteinExistence type="predicted"/>
<keyword evidence="1" id="KW-1133">Transmembrane helix</keyword>
<dbReference type="AlphaFoldDB" id="A0A1G8I6F2"/>
<keyword evidence="1" id="KW-0472">Membrane</keyword>
<dbReference type="Proteomes" id="UP000198869">
    <property type="component" value="Unassembled WGS sequence"/>
</dbReference>